<evidence type="ECO:0000313" key="1">
    <source>
        <dbReference type="EMBL" id="JAD92595.1"/>
    </source>
</evidence>
<protein>
    <submittedName>
        <fullName evidence="1">Uncharacterized protein</fullName>
    </submittedName>
</protein>
<dbReference type="AlphaFoldDB" id="A0A0A9E418"/>
<reference evidence="1" key="2">
    <citation type="journal article" date="2015" name="Data Brief">
        <title>Shoot transcriptome of the giant reed, Arundo donax.</title>
        <authorList>
            <person name="Barrero R.A."/>
            <person name="Guerrero F.D."/>
            <person name="Moolhuijzen P."/>
            <person name="Goolsby J.A."/>
            <person name="Tidwell J."/>
            <person name="Bellgard S.E."/>
            <person name="Bellgard M.I."/>
        </authorList>
    </citation>
    <scope>NUCLEOTIDE SEQUENCE</scope>
    <source>
        <tissue evidence="1">Shoot tissue taken approximately 20 cm above the soil surface</tissue>
    </source>
</reference>
<sequence>MQSSTSVHLLTRVGHSSLYLLEGG</sequence>
<name>A0A0A9E418_ARUDO</name>
<organism evidence="1">
    <name type="scientific">Arundo donax</name>
    <name type="common">Giant reed</name>
    <name type="synonym">Donax arundinaceus</name>
    <dbReference type="NCBI Taxonomy" id="35708"/>
    <lineage>
        <taxon>Eukaryota</taxon>
        <taxon>Viridiplantae</taxon>
        <taxon>Streptophyta</taxon>
        <taxon>Embryophyta</taxon>
        <taxon>Tracheophyta</taxon>
        <taxon>Spermatophyta</taxon>
        <taxon>Magnoliopsida</taxon>
        <taxon>Liliopsida</taxon>
        <taxon>Poales</taxon>
        <taxon>Poaceae</taxon>
        <taxon>PACMAD clade</taxon>
        <taxon>Arundinoideae</taxon>
        <taxon>Arundineae</taxon>
        <taxon>Arundo</taxon>
    </lineage>
</organism>
<dbReference type="EMBL" id="GBRH01205300">
    <property type="protein sequence ID" value="JAD92595.1"/>
    <property type="molecule type" value="Transcribed_RNA"/>
</dbReference>
<reference evidence="1" key="1">
    <citation type="submission" date="2014-09" db="EMBL/GenBank/DDBJ databases">
        <authorList>
            <person name="Magalhaes I.L.F."/>
            <person name="Oliveira U."/>
            <person name="Santos F.R."/>
            <person name="Vidigal T.H.D.A."/>
            <person name="Brescovit A.D."/>
            <person name="Santos A.J."/>
        </authorList>
    </citation>
    <scope>NUCLEOTIDE SEQUENCE</scope>
    <source>
        <tissue evidence="1">Shoot tissue taken approximately 20 cm above the soil surface</tissue>
    </source>
</reference>
<accession>A0A0A9E418</accession>
<proteinExistence type="predicted"/>